<dbReference type="AlphaFoldDB" id="A0A4P6M756"/>
<sequence>MQMYTESIRGYPYMHKKQLAEEFHISEGTVHNRLREIEEEIKNGRYNDYAVIRDGKLVLVNVLVFLDFLKYRKMLQDSHARKYTPDFHPENLVQIIGWSNRTVMEEGGTSSCTTPQ</sequence>
<name>A0A4P6M756_9FIRM</name>
<dbReference type="Proteomes" id="UP000289794">
    <property type="component" value="Chromosome"/>
</dbReference>
<proteinExistence type="predicted"/>
<dbReference type="EMBL" id="CP035945">
    <property type="protein sequence ID" value="QBF00026.1"/>
    <property type="molecule type" value="Genomic_DNA"/>
</dbReference>
<evidence type="ECO:0000313" key="2">
    <source>
        <dbReference type="Proteomes" id="UP000289794"/>
    </source>
</evidence>
<dbReference type="RefSeq" id="WP_130182905.1">
    <property type="nucleotide sequence ID" value="NZ_CP035945.1"/>
</dbReference>
<evidence type="ECO:0008006" key="3">
    <source>
        <dbReference type="Google" id="ProtNLM"/>
    </source>
</evidence>
<protein>
    <recommendedName>
        <fullName evidence="3">DNA-binding protein</fullName>
    </recommendedName>
</protein>
<accession>A0A4P6M756</accession>
<reference evidence="1 2" key="1">
    <citation type="submission" date="2019-01" db="EMBL/GenBank/DDBJ databases">
        <title>PMF-metabolizing Aryl O-demethylase.</title>
        <authorList>
            <person name="Kim M."/>
        </authorList>
    </citation>
    <scope>NUCLEOTIDE SEQUENCE [LARGE SCALE GENOMIC DNA]</scope>
    <source>
        <strain evidence="1 2">PMF1</strain>
    </source>
</reference>
<dbReference type="KEGG" id="bpro:PMF13cell1_05621"/>
<organism evidence="1 2">
    <name type="scientific">Blautia producta</name>
    <dbReference type="NCBI Taxonomy" id="33035"/>
    <lineage>
        <taxon>Bacteria</taxon>
        <taxon>Bacillati</taxon>
        <taxon>Bacillota</taxon>
        <taxon>Clostridia</taxon>
        <taxon>Lachnospirales</taxon>
        <taxon>Lachnospiraceae</taxon>
        <taxon>Blautia</taxon>
    </lineage>
</organism>
<gene>
    <name evidence="1" type="ORF">PMF13cell1_05621</name>
</gene>
<evidence type="ECO:0000313" key="1">
    <source>
        <dbReference type="EMBL" id="QBF00026.1"/>
    </source>
</evidence>